<dbReference type="Pfam" id="PF00078">
    <property type="entry name" value="RVT_1"/>
    <property type="match status" value="1"/>
</dbReference>
<dbReference type="InterPro" id="IPR005135">
    <property type="entry name" value="Endo/exonuclease/phosphatase"/>
</dbReference>
<accession>A0AAV8VLN7</accession>
<dbReference type="GO" id="GO:0003676">
    <property type="term" value="F:nucleic acid binding"/>
    <property type="evidence" value="ECO:0007669"/>
    <property type="project" value="InterPro"/>
</dbReference>
<dbReference type="GO" id="GO:0071897">
    <property type="term" value="P:DNA biosynthetic process"/>
    <property type="evidence" value="ECO:0007669"/>
    <property type="project" value="UniProtKB-ARBA"/>
</dbReference>
<reference evidence="5 6" key="1">
    <citation type="journal article" date="2023" name="Insect Mol. Biol.">
        <title>Genome sequencing provides insights into the evolution of gene families encoding plant cell wall-degrading enzymes in longhorned beetles.</title>
        <authorList>
            <person name="Shin N.R."/>
            <person name="Okamura Y."/>
            <person name="Kirsch R."/>
            <person name="Pauchet Y."/>
        </authorList>
    </citation>
    <scope>NUCLEOTIDE SEQUENCE [LARGE SCALE GENOMIC DNA]</scope>
    <source>
        <strain evidence="5">EAD_L_NR</strain>
    </source>
</reference>
<evidence type="ECO:0000256" key="2">
    <source>
        <dbReference type="SAM" id="MobiDB-lite"/>
    </source>
</evidence>
<dbReference type="InterPro" id="IPR043502">
    <property type="entry name" value="DNA/RNA_pol_sf"/>
</dbReference>
<sequence length="608" mass="68935">MEKEANDYGPYIVYIEANEDLKQNLGHLNHLSLAREIFDLNLSDVKKFDKKDIRRLNRRVVNENGEVAYVPTGTVQFTISGKVLPRFVEICFLSMPIEPFKQPVVQCYNCYRYGHTRNQCREQSSKEFIQFGARYGYGNTQPQKKKNNTNNNTGYNKEAHSQCLYTPMARQKTPDPTLPSRQFISRPPNDTTVNRESSPESSLSQYIADLLNNMTEEQTNKVMQFIVHITSSGSVEYKDRDSPTWSILVTGDLNAHNPLWGSELKNYNGDTIESCLEILDLVILNDGSPTRLTPPGTRPSAVDLTLASPQIAIKLSWHVIPDCGSSDHFPILTTSGDRERHGDIVQMTAKRNYKRADWNSFYTFLETVVDQYTGGKNINFPNTEVAREILDNLTPVVVQPEFQITANEYEIEKFNMVEFENSIAGKKDKATGLDEPERDPNIPSSYRPIALASCVGKLWENLIKTRVEWTVEQNNLIPEKQYGFRRGKSVTDNLCYITSFVQLGFSRNMYTLGVFLDIKGAYDNVDIYVLYKKLESTGIPTYLINSIFQTVCNRAIYVRDKTGGLVGPKLANLGLAQGSPLSPLLFNIYIGDMQKDMLPNIETLFLCG</sequence>
<dbReference type="Pfam" id="PF14529">
    <property type="entry name" value="Exo_endo_phos_2"/>
    <property type="match status" value="1"/>
</dbReference>
<keyword evidence="6" id="KW-1185">Reference proteome</keyword>
<dbReference type="InterPro" id="IPR000477">
    <property type="entry name" value="RT_dom"/>
</dbReference>
<feature type="domain" description="CCHC-type" evidence="3">
    <location>
        <begin position="107"/>
        <end position="122"/>
    </location>
</feature>
<feature type="region of interest" description="Disordered" evidence="2">
    <location>
        <begin position="170"/>
        <end position="201"/>
    </location>
</feature>
<keyword evidence="1" id="KW-0863">Zinc-finger</keyword>
<feature type="compositionally biased region" description="Polar residues" evidence="2">
    <location>
        <begin position="179"/>
        <end position="201"/>
    </location>
</feature>
<dbReference type="SUPFAM" id="SSF56672">
    <property type="entry name" value="DNA/RNA polymerases"/>
    <property type="match status" value="1"/>
</dbReference>
<dbReference type="GO" id="GO:0008270">
    <property type="term" value="F:zinc ion binding"/>
    <property type="evidence" value="ECO:0007669"/>
    <property type="project" value="UniProtKB-KW"/>
</dbReference>
<organism evidence="5 6">
    <name type="scientific">Exocentrus adspersus</name>
    <dbReference type="NCBI Taxonomy" id="1586481"/>
    <lineage>
        <taxon>Eukaryota</taxon>
        <taxon>Metazoa</taxon>
        <taxon>Ecdysozoa</taxon>
        <taxon>Arthropoda</taxon>
        <taxon>Hexapoda</taxon>
        <taxon>Insecta</taxon>
        <taxon>Pterygota</taxon>
        <taxon>Neoptera</taxon>
        <taxon>Endopterygota</taxon>
        <taxon>Coleoptera</taxon>
        <taxon>Polyphaga</taxon>
        <taxon>Cucujiformia</taxon>
        <taxon>Chrysomeloidea</taxon>
        <taxon>Cerambycidae</taxon>
        <taxon>Lamiinae</taxon>
        <taxon>Acanthocinini</taxon>
        <taxon>Exocentrus</taxon>
    </lineage>
</organism>
<evidence type="ECO:0000313" key="5">
    <source>
        <dbReference type="EMBL" id="KAJ8914857.1"/>
    </source>
</evidence>
<dbReference type="SUPFAM" id="SSF56219">
    <property type="entry name" value="DNase I-like"/>
    <property type="match status" value="1"/>
</dbReference>
<proteinExistence type="predicted"/>
<gene>
    <name evidence="5" type="ORF">NQ315_014870</name>
</gene>
<dbReference type="InterPro" id="IPR001878">
    <property type="entry name" value="Znf_CCHC"/>
</dbReference>
<dbReference type="EMBL" id="JANEYG010000062">
    <property type="protein sequence ID" value="KAJ8914857.1"/>
    <property type="molecule type" value="Genomic_DNA"/>
</dbReference>
<dbReference type="InterPro" id="IPR052560">
    <property type="entry name" value="RdDP_mobile_element"/>
</dbReference>
<keyword evidence="1" id="KW-0862">Zinc</keyword>
<feature type="domain" description="Reverse transcriptase" evidence="4">
    <location>
        <begin position="405"/>
        <end position="608"/>
    </location>
</feature>
<dbReference type="InterPro" id="IPR036691">
    <property type="entry name" value="Endo/exonu/phosph_ase_sf"/>
</dbReference>
<dbReference type="PROSITE" id="PS50158">
    <property type="entry name" value="ZF_CCHC"/>
    <property type="match status" value="1"/>
</dbReference>
<dbReference type="Gene3D" id="3.60.10.10">
    <property type="entry name" value="Endonuclease/exonuclease/phosphatase"/>
    <property type="match status" value="1"/>
</dbReference>
<dbReference type="PANTHER" id="PTHR36688:SF1">
    <property type="entry name" value="ENDONUCLEASE_EXONUCLEASE_PHOSPHATASE DOMAIN-CONTAINING PROTEIN"/>
    <property type="match status" value="1"/>
</dbReference>
<name>A0AAV8VLN7_9CUCU</name>
<dbReference type="GO" id="GO:0003824">
    <property type="term" value="F:catalytic activity"/>
    <property type="evidence" value="ECO:0007669"/>
    <property type="project" value="InterPro"/>
</dbReference>
<comment type="caution">
    <text evidence="5">The sequence shown here is derived from an EMBL/GenBank/DDBJ whole genome shotgun (WGS) entry which is preliminary data.</text>
</comment>
<dbReference type="CDD" id="cd01650">
    <property type="entry name" value="RT_nLTR_like"/>
    <property type="match status" value="1"/>
</dbReference>
<dbReference type="PANTHER" id="PTHR36688">
    <property type="entry name" value="ENDO/EXONUCLEASE/PHOSPHATASE DOMAIN-CONTAINING PROTEIN"/>
    <property type="match status" value="1"/>
</dbReference>
<dbReference type="Proteomes" id="UP001159042">
    <property type="component" value="Unassembled WGS sequence"/>
</dbReference>
<evidence type="ECO:0000313" key="6">
    <source>
        <dbReference type="Proteomes" id="UP001159042"/>
    </source>
</evidence>
<dbReference type="AlphaFoldDB" id="A0AAV8VLN7"/>
<evidence type="ECO:0000259" key="4">
    <source>
        <dbReference type="PROSITE" id="PS50878"/>
    </source>
</evidence>
<protein>
    <recommendedName>
        <fullName evidence="7">Reverse transcriptase domain-containing protein</fullName>
    </recommendedName>
</protein>
<evidence type="ECO:0000259" key="3">
    <source>
        <dbReference type="PROSITE" id="PS50158"/>
    </source>
</evidence>
<evidence type="ECO:0008006" key="7">
    <source>
        <dbReference type="Google" id="ProtNLM"/>
    </source>
</evidence>
<evidence type="ECO:0000256" key="1">
    <source>
        <dbReference type="PROSITE-ProRule" id="PRU00047"/>
    </source>
</evidence>
<keyword evidence="1" id="KW-0479">Metal-binding</keyword>
<dbReference type="PROSITE" id="PS50878">
    <property type="entry name" value="RT_POL"/>
    <property type="match status" value="1"/>
</dbReference>